<dbReference type="EMBL" id="CP051680">
    <property type="protein sequence ID" value="QJD82290.1"/>
    <property type="molecule type" value="Genomic_DNA"/>
</dbReference>
<reference evidence="3 4" key="1">
    <citation type="submission" date="2020-04" db="EMBL/GenBank/DDBJ databases">
        <title>Genome sequencing of novel species.</title>
        <authorList>
            <person name="Heo J."/>
            <person name="Kim S.-J."/>
            <person name="Kim J.-S."/>
            <person name="Hong S.-B."/>
            <person name="Kwon S.-W."/>
        </authorList>
    </citation>
    <scope>NUCLEOTIDE SEQUENCE [LARGE SCALE GENOMIC DNA]</scope>
    <source>
        <strain evidence="3 4">MFER-1</strain>
    </source>
</reference>
<dbReference type="InterPro" id="IPR014245">
    <property type="entry name" value="Spore_III_AF"/>
</dbReference>
<dbReference type="Pfam" id="PF09581">
    <property type="entry name" value="Spore_III_AF"/>
    <property type="match status" value="1"/>
</dbReference>
<dbReference type="NCBIfam" id="TIGR02896">
    <property type="entry name" value="spore_III_AF"/>
    <property type="match status" value="1"/>
</dbReference>
<accession>A0A7Z2VG46</accession>
<keyword evidence="2" id="KW-0472">Membrane</keyword>
<feature type="compositionally biased region" description="Basic and acidic residues" evidence="1">
    <location>
        <begin position="211"/>
        <end position="224"/>
    </location>
</feature>
<keyword evidence="2" id="KW-1133">Transmembrane helix</keyword>
<name>A0A7Z2VG46_9BACL</name>
<keyword evidence="2" id="KW-0812">Transmembrane</keyword>
<feature type="region of interest" description="Disordered" evidence="1">
    <location>
        <begin position="181"/>
        <end position="224"/>
    </location>
</feature>
<feature type="compositionally biased region" description="Polar residues" evidence="1">
    <location>
        <begin position="188"/>
        <end position="198"/>
    </location>
</feature>
<protein>
    <submittedName>
        <fullName evidence="3">Stage III sporulation protein AF</fullName>
    </submittedName>
</protein>
<sequence>MDLMEGLSNWLRQIIAVILLAALIDLLLPNRTMQRYVRLVAGLFILLTLATPILNWMKGDFTSKLAEGLSTVEKSPQGAATQLAMIEEEGAKLRDKQQVQAAKLVSAKLETSIRNEVEQSEERGVRKVDVELARGADGELTVAKVVVMLEPLQAESSGQPDSSSVREVEPIEPVDIRIDVEGWPSEPKGSTSTETGTVQPVMAGEQALSEKQPEVQKESQADRETRLRISALISSRYGLPVSIVEVKQPAEI</sequence>
<dbReference type="Proteomes" id="UP000502248">
    <property type="component" value="Chromosome"/>
</dbReference>
<evidence type="ECO:0000256" key="1">
    <source>
        <dbReference type="SAM" id="MobiDB-lite"/>
    </source>
</evidence>
<keyword evidence="4" id="KW-1185">Reference proteome</keyword>
<feature type="transmembrane region" description="Helical" evidence="2">
    <location>
        <begin position="36"/>
        <end position="57"/>
    </location>
</feature>
<dbReference type="KEGG" id="cheb:HH215_03230"/>
<evidence type="ECO:0000256" key="2">
    <source>
        <dbReference type="SAM" id="Phobius"/>
    </source>
</evidence>
<feature type="transmembrane region" description="Helical" evidence="2">
    <location>
        <begin position="12"/>
        <end position="29"/>
    </location>
</feature>
<evidence type="ECO:0000313" key="3">
    <source>
        <dbReference type="EMBL" id="QJD82290.1"/>
    </source>
</evidence>
<dbReference type="RefSeq" id="WP_169278589.1">
    <property type="nucleotide sequence ID" value="NZ_CP051680.1"/>
</dbReference>
<proteinExistence type="predicted"/>
<evidence type="ECO:0000313" key="4">
    <source>
        <dbReference type="Proteomes" id="UP000502248"/>
    </source>
</evidence>
<organism evidence="3 4">
    <name type="scientific">Cohnella herbarum</name>
    <dbReference type="NCBI Taxonomy" id="2728023"/>
    <lineage>
        <taxon>Bacteria</taxon>
        <taxon>Bacillati</taxon>
        <taxon>Bacillota</taxon>
        <taxon>Bacilli</taxon>
        <taxon>Bacillales</taxon>
        <taxon>Paenibacillaceae</taxon>
        <taxon>Cohnella</taxon>
    </lineage>
</organism>
<dbReference type="AlphaFoldDB" id="A0A7Z2VG46"/>
<gene>
    <name evidence="3" type="primary">spoIIIAF</name>
    <name evidence="3" type="ORF">HH215_03230</name>
</gene>